<dbReference type="PROSITE" id="PS50865">
    <property type="entry name" value="ZF_MYND_2"/>
    <property type="match status" value="1"/>
</dbReference>
<keyword evidence="2 4" id="KW-0863">Zinc-finger</keyword>
<dbReference type="Pfam" id="PF01753">
    <property type="entry name" value="zf-MYND"/>
    <property type="match status" value="1"/>
</dbReference>
<accession>A0ABQ0M4N9</accession>
<evidence type="ECO:0000256" key="2">
    <source>
        <dbReference type="ARBA" id="ARBA00022771"/>
    </source>
</evidence>
<dbReference type="InterPro" id="IPR002893">
    <property type="entry name" value="Znf_MYND"/>
</dbReference>
<feature type="compositionally biased region" description="Basic and acidic residues" evidence="5">
    <location>
        <begin position="533"/>
        <end position="543"/>
    </location>
</feature>
<feature type="region of interest" description="Disordered" evidence="5">
    <location>
        <begin position="79"/>
        <end position="103"/>
    </location>
</feature>
<protein>
    <recommendedName>
        <fullName evidence="6">MYND-type domain-containing protein</fullName>
    </recommendedName>
</protein>
<evidence type="ECO:0000313" key="7">
    <source>
        <dbReference type="EMBL" id="GAT58340.1"/>
    </source>
</evidence>
<feature type="compositionally biased region" description="Polar residues" evidence="5">
    <location>
        <begin position="490"/>
        <end position="502"/>
    </location>
</feature>
<keyword evidence="8" id="KW-1185">Reference proteome</keyword>
<feature type="region of interest" description="Disordered" evidence="5">
    <location>
        <begin position="322"/>
        <end position="341"/>
    </location>
</feature>
<gene>
    <name evidence="7" type="ORF">MCHLO_14782</name>
</gene>
<dbReference type="EMBL" id="DF849638">
    <property type="protein sequence ID" value="GAT58340.1"/>
    <property type="molecule type" value="Genomic_DNA"/>
</dbReference>
<evidence type="ECO:0000256" key="3">
    <source>
        <dbReference type="ARBA" id="ARBA00022833"/>
    </source>
</evidence>
<organism evidence="7 8">
    <name type="scientific">Mycena chlorophos</name>
    <name type="common">Agaric fungus</name>
    <name type="synonym">Agaricus chlorophos</name>
    <dbReference type="NCBI Taxonomy" id="658473"/>
    <lineage>
        <taxon>Eukaryota</taxon>
        <taxon>Fungi</taxon>
        <taxon>Dikarya</taxon>
        <taxon>Basidiomycota</taxon>
        <taxon>Agaricomycotina</taxon>
        <taxon>Agaricomycetes</taxon>
        <taxon>Agaricomycetidae</taxon>
        <taxon>Agaricales</taxon>
        <taxon>Marasmiineae</taxon>
        <taxon>Mycenaceae</taxon>
        <taxon>Mycena</taxon>
    </lineage>
</organism>
<dbReference type="Proteomes" id="UP000815677">
    <property type="component" value="Unassembled WGS sequence"/>
</dbReference>
<keyword evidence="3" id="KW-0862">Zinc</keyword>
<feature type="compositionally biased region" description="Basic and acidic residues" evidence="5">
    <location>
        <begin position="473"/>
        <end position="489"/>
    </location>
</feature>
<sequence>MKCLMIIGPNLATEVVDMGPKLPKPSRVECFVCKEPGEDLKRCGKCKMVSYCSRECQKRDWENHKNVCFKYSIQSANKANKTGNASTPPTGTGTDSSPKLQPPARPLATICEDMRRHRAIHEASTFRLLIMDALDLTHDLSHAETHFIALTMRRNLTSNDPFALYTLLDAVVLPMSAMEPISMGGPEGIVWPLKQHRSQLKQARRDKSLTGPLAVVGGALVVCMELGVNYPVDYYGSVEQALNEGSDGMHPVTVEITQEMLPMLKQLKREPEWKTSLNNAFDGYLYAAQKKEIPAELKEPVMQILRMSDQAEADWKRAQNLKARGKHDAPDSVALPRPESAHGYSSSALRVWGMRGVVECGRDEKGEAVTAHSLLAPDFHHNPSADVLRSESAAHLQSRLRSRVAEDARSKERHEQPAADTAAPRYRRGMERARTSPWPGVSCTSRNPLNARTPLPPSLSSSTITIRSAAQSRQERGQEQSGTRKESMKRTTGSKTRQTPRATLQAPKAATLNPEPKPTTSRRSSLRQSNRGFVEKAGHELPR</sequence>
<dbReference type="PROSITE" id="PS01360">
    <property type="entry name" value="ZF_MYND_1"/>
    <property type="match status" value="1"/>
</dbReference>
<evidence type="ECO:0000313" key="8">
    <source>
        <dbReference type="Proteomes" id="UP000815677"/>
    </source>
</evidence>
<evidence type="ECO:0000256" key="5">
    <source>
        <dbReference type="SAM" id="MobiDB-lite"/>
    </source>
</evidence>
<name>A0ABQ0M4N9_MYCCL</name>
<dbReference type="Gene3D" id="6.10.140.2220">
    <property type="match status" value="1"/>
</dbReference>
<feature type="compositionally biased region" description="Low complexity" evidence="5">
    <location>
        <begin position="458"/>
        <end position="470"/>
    </location>
</feature>
<evidence type="ECO:0000256" key="1">
    <source>
        <dbReference type="ARBA" id="ARBA00022723"/>
    </source>
</evidence>
<feature type="compositionally biased region" description="Polar residues" evidence="5">
    <location>
        <begin position="518"/>
        <end position="531"/>
    </location>
</feature>
<dbReference type="SUPFAM" id="SSF144232">
    <property type="entry name" value="HIT/MYND zinc finger-like"/>
    <property type="match status" value="1"/>
</dbReference>
<feature type="compositionally biased region" description="Low complexity" evidence="5">
    <location>
        <begin position="86"/>
        <end position="98"/>
    </location>
</feature>
<reference evidence="7" key="1">
    <citation type="submission" date="2014-09" db="EMBL/GenBank/DDBJ databases">
        <title>Genome sequence of the luminous mushroom Mycena chlorophos for searching fungal bioluminescence genes.</title>
        <authorList>
            <person name="Tanaka Y."/>
            <person name="Kasuga D."/>
            <person name="Oba Y."/>
            <person name="Hase S."/>
            <person name="Sato K."/>
            <person name="Oba Y."/>
            <person name="Sakakibara Y."/>
        </authorList>
    </citation>
    <scope>NUCLEOTIDE SEQUENCE</scope>
</reference>
<feature type="region of interest" description="Disordered" evidence="5">
    <location>
        <begin position="389"/>
        <end position="543"/>
    </location>
</feature>
<proteinExistence type="predicted"/>
<keyword evidence="1" id="KW-0479">Metal-binding</keyword>
<feature type="domain" description="MYND-type" evidence="6">
    <location>
        <begin position="30"/>
        <end position="68"/>
    </location>
</feature>
<evidence type="ECO:0000259" key="6">
    <source>
        <dbReference type="PROSITE" id="PS50865"/>
    </source>
</evidence>
<feature type="compositionally biased region" description="Basic and acidic residues" evidence="5">
    <location>
        <begin position="403"/>
        <end position="417"/>
    </location>
</feature>
<evidence type="ECO:0000256" key="4">
    <source>
        <dbReference type="PROSITE-ProRule" id="PRU00134"/>
    </source>
</evidence>